<dbReference type="InterPro" id="IPR024185">
    <property type="entry name" value="FTHF_cligase-like_sf"/>
</dbReference>
<comment type="catalytic activity">
    <reaction evidence="4">
        <text>(6S)-5-formyl-5,6,7,8-tetrahydrofolate + ATP = (6R)-5,10-methenyltetrahydrofolate + ADP + phosphate</text>
        <dbReference type="Rhea" id="RHEA:10488"/>
        <dbReference type="ChEBI" id="CHEBI:30616"/>
        <dbReference type="ChEBI" id="CHEBI:43474"/>
        <dbReference type="ChEBI" id="CHEBI:57455"/>
        <dbReference type="ChEBI" id="CHEBI:57457"/>
        <dbReference type="ChEBI" id="CHEBI:456216"/>
        <dbReference type="EC" id="6.3.3.2"/>
    </reaction>
</comment>
<evidence type="ECO:0000256" key="3">
    <source>
        <dbReference type="ARBA" id="ARBA00022840"/>
    </source>
</evidence>
<sequence>MDEQTALRDLSEQKAAIRKVVCARRREAHQQRLDAMAAAHLLEMLRAHAGKILAGYMPIRSETDPRAALRAMAARGPVVVPVIQGDGLPLIFRQWSPGCEMIDGPFGALVPAEGDFLEPQVLVVPLVAFDRRGNRLGYGGGFYDRTLAALRSRKPVKAIGFAYAAQEEETLPEEPTDQKLDLIVTEEGVIDPAAGA</sequence>
<dbReference type="Proteomes" id="UP001560019">
    <property type="component" value="Unassembled WGS sequence"/>
</dbReference>
<dbReference type="EC" id="6.3.3.2" evidence="4"/>
<comment type="similarity">
    <text evidence="1 4">Belongs to the 5-formyltetrahydrofolate cyclo-ligase family.</text>
</comment>
<evidence type="ECO:0000313" key="6">
    <source>
        <dbReference type="Proteomes" id="UP001560019"/>
    </source>
</evidence>
<dbReference type="EMBL" id="JBEHHI010000001">
    <property type="protein sequence ID" value="MEX5727297.1"/>
    <property type="molecule type" value="Genomic_DNA"/>
</dbReference>
<keyword evidence="4" id="KW-0460">Magnesium</keyword>
<keyword evidence="6" id="KW-1185">Reference proteome</keyword>
<name>A0ABV3XPP2_9RHOB</name>
<evidence type="ECO:0000256" key="4">
    <source>
        <dbReference type="RuleBase" id="RU361279"/>
    </source>
</evidence>
<gene>
    <name evidence="5" type="ORF">Ga0609869_000650</name>
</gene>
<dbReference type="PIRSF" id="PIRSF006806">
    <property type="entry name" value="FTHF_cligase"/>
    <property type="match status" value="1"/>
</dbReference>
<keyword evidence="2 4" id="KW-0547">Nucleotide-binding</keyword>
<dbReference type="Gene3D" id="3.40.50.10420">
    <property type="entry name" value="NagB/RpiA/CoA transferase-like"/>
    <property type="match status" value="1"/>
</dbReference>
<dbReference type="Pfam" id="PF01812">
    <property type="entry name" value="5-FTHF_cyc-lig"/>
    <property type="match status" value="1"/>
</dbReference>
<dbReference type="PANTHER" id="PTHR23407:SF1">
    <property type="entry name" value="5-FORMYLTETRAHYDROFOLATE CYCLO-LIGASE"/>
    <property type="match status" value="1"/>
</dbReference>
<dbReference type="PANTHER" id="PTHR23407">
    <property type="entry name" value="ATPASE INHIBITOR/5-FORMYLTETRAHYDROFOLATE CYCLO-LIGASE"/>
    <property type="match status" value="1"/>
</dbReference>
<keyword evidence="4" id="KW-0479">Metal-binding</keyword>
<proteinExistence type="inferred from homology"/>
<keyword evidence="3 4" id="KW-0067">ATP-binding</keyword>
<accession>A0ABV3XPP2</accession>
<comment type="caution">
    <text evidence="5">The sequence shown here is derived from an EMBL/GenBank/DDBJ whole genome shotgun (WGS) entry which is preliminary data.</text>
</comment>
<comment type="cofactor">
    <cofactor evidence="4">
        <name>Mg(2+)</name>
        <dbReference type="ChEBI" id="CHEBI:18420"/>
    </cofactor>
</comment>
<dbReference type="SUPFAM" id="SSF100950">
    <property type="entry name" value="NagB/RpiA/CoA transferase-like"/>
    <property type="match status" value="1"/>
</dbReference>
<evidence type="ECO:0000313" key="5">
    <source>
        <dbReference type="EMBL" id="MEX5727297.1"/>
    </source>
</evidence>
<dbReference type="RefSeq" id="WP_125407827.1">
    <property type="nucleotide sequence ID" value="NZ_JBEHHI010000001.1"/>
</dbReference>
<evidence type="ECO:0000256" key="2">
    <source>
        <dbReference type="ARBA" id="ARBA00022741"/>
    </source>
</evidence>
<reference evidence="5 6" key="1">
    <citation type="submission" date="2024-06" db="EMBL/GenBank/DDBJ databases">
        <title>Genome of Rhodovulum iodosum, a marine photoferrotroph.</title>
        <authorList>
            <person name="Bianchini G."/>
            <person name="Nikeleit V."/>
            <person name="Kappler A."/>
            <person name="Bryce C."/>
            <person name="Sanchez-Baracaldo P."/>
        </authorList>
    </citation>
    <scope>NUCLEOTIDE SEQUENCE [LARGE SCALE GENOMIC DNA]</scope>
    <source>
        <strain evidence="5 6">UT/N1</strain>
    </source>
</reference>
<organism evidence="5 6">
    <name type="scientific">Rhodovulum iodosum</name>
    <dbReference type="NCBI Taxonomy" id="68291"/>
    <lineage>
        <taxon>Bacteria</taxon>
        <taxon>Pseudomonadati</taxon>
        <taxon>Pseudomonadota</taxon>
        <taxon>Alphaproteobacteria</taxon>
        <taxon>Rhodobacterales</taxon>
        <taxon>Paracoccaceae</taxon>
        <taxon>Rhodovulum</taxon>
    </lineage>
</organism>
<dbReference type="NCBIfam" id="TIGR02727">
    <property type="entry name" value="MTHFS_bact"/>
    <property type="match status" value="1"/>
</dbReference>
<dbReference type="InterPro" id="IPR002698">
    <property type="entry name" value="FTHF_cligase"/>
</dbReference>
<dbReference type="InterPro" id="IPR037171">
    <property type="entry name" value="NagB/RpiA_transferase-like"/>
</dbReference>
<protein>
    <recommendedName>
        <fullName evidence="4">5-formyltetrahydrofolate cyclo-ligase</fullName>
        <ecNumber evidence="4">6.3.3.2</ecNumber>
    </recommendedName>
</protein>
<evidence type="ECO:0000256" key="1">
    <source>
        <dbReference type="ARBA" id="ARBA00010638"/>
    </source>
</evidence>